<keyword evidence="3" id="KW-1185">Reference proteome</keyword>
<proteinExistence type="predicted"/>
<reference evidence="2 3" key="1">
    <citation type="submission" date="2022-09" db="EMBL/GenBank/DDBJ databases">
        <title>Genome sequencing of Flavivirga sp. MEBiC05379.</title>
        <authorList>
            <person name="Oh H.-M."/>
            <person name="Kwon K.K."/>
            <person name="Park M.J."/>
            <person name="Yang S.-H."/>
        </authorList>
    </citation>
    <scope>NUCLEOTIDE SEQUENCE [LARGE SCALE GENOMIC DNA]</scope>
    <source>
        <strain evidence="2 3">MEBiC05379</strain>
    </source>
</reference>
<evidence type="ECO:0000313" key="3">
    <source>
        <dbReference type="Proteomes" id="UP001337305"/>
    </source>
</evidence>
<evidence type="ECO:0000259" key="1">
    <source>
        <dbReference type="Pfam" id="PF25056"/>
    </source>
</evidence>
<dbReference type="Proteomes" id="UP001337305">
    <property type="component" value="Unassembled WGS sequence"/>
</dbReference>
<dbReference type="InterPro" id="IPR056695">
    <property type="entry name" value="DUF7793"/>
</dbReference>
<evidence type="ECO:0000313" key="2">
    <source>
        <dbReference type="EMBL" id="MEF3833147.1"/>
    </source>
</evidence>
<protein>
    <recommendedName>
        <fullName evidence="1">DUF7793 domain-containing protein</fullName>
    </recommendedName>
</protein>
<dbReference type="EMBL" id="JAODOP010000004">
    <property type="protein sequence ID" value="MEF3833147.1"/>
    <property type="molecule type" value="Genomic_DNA"/>
</dbReference>
<dbReference type="Gene3D" id="3.40.970.30">
    <property type="entry name" value="yp_829618.1 like domains"/>
    <property type="match status" value="1"/>
</dbReference>
<dbReference type="Pfam" id="PF25056">
    <property type="entry name" value="DUF7793"/>
    <property type="match status" value="1"/>
</dbReference>
<organism evidence="2 3">
    <name type="scientific">Flavivirga spongiicola</name>
    <dbReference type="NCBI Taxonomy" id="421621"/>
    <lineage>
        <taxon>Bacteria</taxon>
        <taxon>Pseudomonadati</taxon>
        <taxon>Bacteroidota</taxon>
        <taxon>Flavobacteriia</taxon>
        <taxon>Flavobacteriales</taxon>
        <taxon>Flavobacteriaceae</taxon>
        <taxon>Flavivirga</taxon>
    </lineage>
</organism>
<dbReference type="RefSeq" id="WP_303305496.1">
    <property type="nucleotide sequence ID" value="NZ_JAODOP010000004.1"/>
</dbReference>
<sequence length="126" mass="14680">MIAHIEIENKYAKYWIEEDILYFVYKKGISIDLSVAMKVVEDRLSLQQGREFLIFCDARGIKSLNKKARDYFALEGSVLMKAVAILVNNPLNNAILNFYIKTSNPTIKIQTFFEKEEALEFLNNHR</sequence>
<comment type="caution">
    <text evidence="2">The sequence shown here is derived from an EMBL/GenBank/DDBJ whole genome shotgun (WGS) entry which is preliminary data.</text>
</comment>
<name>A0ABU7XQY4_9FLAO</name>
<feature type="domain" description="DUF7793" evidence="1">
    <location>
        <begin position="14"/>
        <end position="125"/>
    </location>
</feature>
<dbReference type="Gene3D" id="3.40.1680.10">
    <property type="entry name" value="yp_829618.1 domain like"/>
    <property type="match status" value="1"/>
</dbReference>
<gene>
    <name evidence="2" type="ORF">N1F79_08390</name>
</gene>
<accession>A0ABU7XQY4</accession>